<feature type="region of interest" description="Disordered" evidence="2">
    <location>
        <begin position="533"/>
        <end position="552"/>
    </location>
</feature>
<comment type="caution">
    <text evidence="4">The sequence shown here is derived from an EMBL/GenBank/DDBJ whole genome shotgun (WGS) entry which is preliminary data.</text>
</comment>
<accession>A0A9P8L139</accession>
<sequence>MGEFTCNLDDLFRTWYYSYQRKEGEEDIAFLRSLTRLPEDKVRAGFRDVFESLSRMGSIGSIRGSRGSGISARSSVNSHSTYGDRIFSSRTSQSSGSFEGSRWGMLSQRFVSQDEGLDENELIKGCSLICSDGESIEFVDPLIRDEILDCTAVEPQFFCGQTRIDRNSHIPEPHQFTPSPEGRLAGGPLISMTIENGKQASARRGRDCSNGTSTSSSPMTEDLPKKYQCTFCGDRFSRKADWNRHELEQHEPQEYWVCMAGDPVQIGAGWRCPLCSTAKPTLQGITDHLEHAHATAQCARKCPEERHRFWRKNHLKKHLLTVHKSTDGPPDWETWSVPISPTKTAWGCGYCGKLLLGWSNRIEHIAAIHYENDKEVYDISLWNSSYVIRGLLKRDLISDALENKIHPKERYLIPELKWAKDKAKALQCSLETFNGDIAQAAELTGQALQMSSNTNFIFKQPPDPASTGIRSHEEDTANHETPPNDLSTEWCTDTPHFVQPPNPPTTSAHQSPSSKNDSPSDCNLPTLAHVNETLYAEDERSYRPPRDALRRV</sequence>
<keyword evidence="1" id="KW-0862">Zinc</keyword>
<keyword evidence="1" id="KW-0479">Metal-binding</keyword>
<organism evidence="4 5">
    <name type="scientific">Glutinoglossum americanum</name>
    <dbReference type="NCBI Taxonomy" id="1670608"/>
    <lineage>
        <taxon>Eukaryota</taxon>
        <taxon>Fungi</taxon>
        <taxon>Dikarya</taxon>
        <taxon>Ascomycota</taxon>
        <taxon>Pezizomycotina</taxon>
        <taxon>Geoglossomycetes</taxon>
        <taxon>Geoglossales</taxon>
        <taxon>Geoglossaceae</taxon>
        <taxon>Glutinoglossum</taxon>
    </lineage>
</organism>
<dbReference type="SMART" id="SM00355">
    <property type="entry name" value="ZnF_C2H2"/>
    <property type="match status" value="4"/>
</dbReference>
<name>A0A9P8L139_9PEZI</name>
<evidence type="ECO:0000259" key="3">
    <source>
        <dbReference type="PROSITE" id="PS50157"/>
    </source>
</evidence>
<evidence type="ECO:0000256" key="2">
    <source>
        <dbReference type="SAM" id="MobiDB-lite"/>
    </source>
</evidence>
<dbReference type="Gene3D" id="3.30.160.60">
    <property type="entry name" value="Classic Zinc Finger"/>
    <property type="match status" value="1"/>
</dbReference>
<feature type="domain" description="C2H2-type" evidence="3">
    <location>
        <begin position="227"/>
        <end position="255"/>
    </location>
</feature>
<reference evidence="4" key="1">
    <citation type="submission" date="2021-03" db="EMBL/GenBank/DDBJ databases">
        <title>Comparative genomics and phylogenomic investigation of the class Geoglossomycetes provide insights into ecological specialization and systematics.</title>
        <authorList>
            <person name="Melie T."/>
            <person name="Pirro S."/>
            <person name="Miller A.N."/>
            <person name="Quandt A."/>
        </authorList>
    </citation>
    <scope>NUCLEOTIDE SEQUENCE</scope>
    <source>
        <strain evidence="4">GBOQ0MN5Z8</strain>
    </source>
</reference>
<keyword evidence="1" id="KW-0863">Zinc-finger</keyword>
<dbReference type="OrthoDB" id="10056939at2759"/>
<gene>
    <name evidence="4" type="ORF">FGG08_006191</name>
</gene>
<feature type="compositionally biased region" description="Polar residues" evidence="2">
    <location>
        <begin position="505"/>
        <end position="523"/>
    </location>
</feature>
<evidence type="ECO:0000313" key="4">
    <source>
        <dbReference type="EMBL" id="KAH0536963.1"/>
    </source>
</evidence>
<dbReference type="Proteomes" id="UP000698800">
    <property type="component" value="Unassembled WGS sequence"/>
</dbReference>
<dbReference type="GO" id="GO:0008270">
    <property type="term" value="F:zinc ion binding"/>
    <property type="evidence" value="ECO:0007669"/>
    <property type="project" value="UniProtKB-KW"/>
</dbReference>
<feature type="region of interest" description="Disordered" evidence="2">
    <location>
        <begin position="198"/>
        <end position="221"/>
    </location>
</feature>
<dbReference type="Pfam" id="PF13894">
    <property type="entry name" value="zf-C2H2_4"/>
    <property type="match status" value="1"/>
</dbReference>
<keyword evidence="5" id="KW-1185">Reference proteome</keyword>
<feature type="compositionally biased region" description="Polar residues" evidence="2">
    <location>
        <begin position="479"/>
        <end position="491"/>
    </location>
</feature>
<dbReference type="PROSITE" id="PS50157">
    <property type="entry name" value="ZINC_FINGER_C2H2_2"/>
    <property type="match status" value="1"/>
</dbReference>
<feature type="region of interest" description="Disordered" evidence="2">
    <location>
        <begin position="455"/>
        <end position="525"/>
    </location>
</feature>
<dbReference type="EMBL" id="JAGHQL010000170">
    <property type="protein sequence ID" value="KAH0536963.1"/>
    <property type="molecule type" value="Genomic_DNA"/>
</dbReference>
<feature type="compositionally biased region" description="Polar residues" evidence="2">
    <location>
        <begin position="209"/>
        <end position="219"/>
    </location>
</feature>
<feature type="compositionally biased region" description="Basic and acidic residues" evidence="2">
    <location>
        <begin position="537"/>
        <end position="552"/>
    </location>
</feature>
<evidence type="ECO:0000313" key="5">
    <source>
        <dbReference type="Proteomes" id="UP000698800"/>
    </source>
</evidence>
<dbReference type="AlphaFoldDB" id="A0A9P8L139"/>
<protein>
    <recommendedName>
        <fullName evidence="3">C2H2-type domain-containing protein</fullName>
    </recommendedName>
</protein>
<dbReference type="PROSITE" id="PS00028">
    <property type="entry name" value="ZINC_FINGER_C2H2_1"/>
    <property type="match status" value="2"/>
</dbReference>
<evidence type="ECO:0000256" key="1">
    <source>
        <dbReference type="PROSITE-ProRule" id="PRU00042"/>
    </source>
</evidence>
<dbReference type="InterPro" id="IPR013087">
    <property type="entry name" value="Znf_C2H2_type"/>
</dbReference>
<proteinExistence type="predicted"/>